<accession>A0A397Z087</accession>
<evidence type="ECO:0000313" key="2">
    <source>
        <dbReference type="EMBL" id="RID58298.1"/>
    </source>
</evidence>
<feature type="region of interest" description="Disordered" evidence="1">
    <location>
        <begin position="43"/>
        <end position="64"/>
    </location>
</feature>
<dbReference type="Proteomes" id="UP000264353">
    <property type="component" value="Chromosome A6"/>
</dbReference>
<evidence type="ECO:0000313" key="3">
    <source>
        <dbReference type="Proteomes" id="UP000264353"/>
    </source>
</evidence>
<dbReference type="EMBL" id="CM010633">
    <property type="protein sequence ID" value="RID58298.1"/>
    <property type="molecule type" value="Genomic_DNA"/>
</dbReference>
<organism evidence="2 3">
    <name type="scientific">Brassica campestris</name>
    <name type="common">Field mustard</name>
    <dbReference type="NCBI Taxonomy" id="3711"/>
    <lineage>
        <taxon>Eukaryota</taxon>
        <taxon>Viridiplantae</taxon>
        <taxon>Streptophyta</taxon>
        <taxon>Embryophyta</taxon>
        <taxon>Tracheophyta</taxon>
        <taxon>Spermatophyta</taxon>
        <taxon>Magnoliopsida</taxon>
        <taxon>eudicotyledons</taxon>
        <taxon>Gunneridae</taxon>
        <taxon>Pentapetalae</taxon>
        <taxon>rosids</taxon>
        <taxon>malvids</taxon>
        <taxon>Brassicales</taxon>
        <taxon>Brassicaceae</taxon>
        <taxon>Brassiceae</taxon>
        <taxon>Brassica</taxon>
    </lineage>
</organism>
<reference evidence="2 3" key="1">
    <citation type="submission" date="2018-06" db="EMBL/GenBank/DDBJ databases">
        <title>WGS assembly of Brassica rapa FPsc.</title>
        <authorList>
            <person name="Bowman J."/>
            <person name="Kohchi T."/>
            <person name="Yamato K."/>
            <person name="Jenkins J."/>
            <person name="Shu S."/>
            <person name="Ishizaki K."/>
            <person name="Yamaoka S."/>
            <person name="Nishihama R."/>
            <person name="Nakamura Y."/>
            <person name="Berger F."/>
            <person name="Adam C."/>
            <person name="Aki S."/>
            <person name="Althoff F."/>
            <person name="Araki T."/>
            <person name="Arteaga-Vazquez M."/>
            <person name="Balasubrmanian S."/>
            <person name="Bauer D."/>
            <person name="Boehm C."/>
            <person name="Briginshaw L."/>
            <person name="Caballero-Perez J."/>
            <person name="Catarino B."/>
            <person name="Chen F."/>
            <person name="Chiyoda S."/>
            <person name="Chovatia M."/>
            <person name="Davies K."/>
            <person name="Delmans M."/>
            <person name="Demura T."/>
            <person name="Dierschke T."/>
            <person name="Dolan L."/>
            <person name="Dorantes-Acosta A."/>
            <person name="Eklund D."/>
            <person name="Florent S."/>
            <person name="Flores-Sandoval E."/>
            <person name="Fujiyama A."/>
            <person name="Fukuzawa H."/>
            <person name="Galik B."/>
            <person name="Grimanelli D."/>
            <person name="Grimwood J."/>
            <person name="Grossniklaus U."/>
            <person name="Hamada T."/>
            <person name="Haseloff J."/>
            <person name="Hetherington A."/>
            <person name="Higo A."/>
            <person name="Hirakawa Y."/>
            <person name="Hundley H."/>
            <person name="Ikeda Y."/>
            <person name="Inoue K."/>
            <person name="Inoue S."/>
            <person name="Ishida S."/>
            <person name="Jia Q."/>
            <person name="Kakita M."/>
            <person name="Kanazawa T."/>
            <person name="Kawai Y."/>
            <person name="Kawashima T."/>
            <person name="Kennedy M."/>
            <person name="Kinose K."/>
            <person name="Kinoshita T."/>
            <person name="Kohara Y."/>
            <person name="Koide E."/>
            <person name="Komatsu K."/>
            <person name="Kopischke S."/>
            <person name="Kubo M."/>
            <person name="Kyozuka J."/>
            <person name="Lagercrantz U."/>
            <person name="Lin S."/>
            <person name="Lindquist E."/>
            <person name="Lipzen A."/>
            <person name="Lu C."/>
            <person name="Luna E."/>
            <person name="Martienssen R."/>
            <person name="Minamino N."/>
            <person name="Mizutani M."/>
            <person name="Mizutani M."/>
            <person name="Mochizuki N."/>
            <person name="Monte I."/>
            <person name="Mosher R."/>
            <person name="Nagasaki H."/>
            <person name="Nakagami H."/>
            <person name="Naramoto S."/>
            <person name="Nishitani K."/>
            <person name="Ohtani M."/>
            <person name="Okamoto T."/>
            <person name="Okumura M."/>
            <person name="Phillips J."/>
            <person name="Pollak B."/>
            <person name="Reinders A."/>
            <person name="Roevekamp M."/>
            <person name="Sano R."/>
            <person name="Sawa S."/>
            <person name="Schmid M."/>
            <person name="Shirakawa M."/>
            <person name="Solano R."/>
            <person name="Spunde A."/>
            <person name="Suetsugu N."/>
            <person name="Sugano S."/>
            <person name="Sugiyama A."/>
            <person name="Sun R."/>
            <person name="Suzuki Y."/>
            <person name="Takenaka M."/>
            <person name="Takezawa D."/>
            <person name="Tomogane H."/>
            <person name="Tsuzuki M."/>
            <person name="Ueda T."/>
            <person name="Umeda M."/>
            <person name="Ward J."/>
            <person name="Watanabe Y."/>
            <person name="Yazaki K."/>
            <person name="Yokoyama R."/>
            <person name="Yoshitake Y."/>
            <person name="Yotsui I."/>
            <person name="Zachgo S."/>
            <person name="Schmutz J."/>
        </authorList>
    </citation>
    <scope>NUCLEOTIDE SEQUENCE [LARGE SCALE GENOMIC DNA]</scope>
    <source>
        <strain evidence="3">cv. B-3</strain>
    </source>
</reference>
<evidence type="ECO:0000256" key="1">
    <source>
        <dbReference type="SAM" id="MobiDB-lite"/>
    </source>
</evidence>
<dbReference type="AlphaFoldDB" id="A0A397Z087"/>
<name>A0A397Z087_BRACM</name>
<protein>
    <submittedName>
        <fullName evidence="2">Uncharacterized protein</fullName>
    </submittedName>
</protein>
<gene>
    <name evidence="2" type="ORF">BRARA_F01604</name>
</gene>
<proteinExistence type="predicted"/>
<sequence>MKQRRRLVFLWMRFQMRRRRRRSCMLYQGGSVGGRSVNTPFTSCGGSDGGGAGGNDPLPGIMIL</sequence>